<dbReference type="RefSeq" id="WP_345245413.1">
    <property type="nucleotide sequence ID" value="NZ_BAABFO010000001.1"/>
</dbReference>
<keyword evidence="4" id="KW-1185">Reference proteome</keyword>
<proteinExistence type="predicted"/>
<evidence type="ECO:0000259" key="2">
    <source>
        <dbReference type="Pfam" id="PF12545"/>
    </source>
</evidence>
<dbReference type="EMBL" id="BAABFO010000001">
    <property type="protein sequence ID" value="GAA4322223.1"/>
    <property type="molecule type" value="Genomic_DNA"/>
</dbReference>
<feature type="compositionally biased region" description="Pro residues" evidence="1">
    <location>
        <begin position="169"/>
        <end position="178"/>
    </location>
</feature>
<dbReference type="InterPro" id="IPR021026">
    <property type="entry name" value="Filamn_hemagglutn_DUF3739"/>
</dbReference>
<feature type="region of interest" description="Disordered" evidence="1">
    <location>
        <begin position="168"/>
        <end position="189"/>
    </location>
</feature>
<accession>A0ABP8GD73</accession>
<protein>
    <recommendedName>
        <fullName evidence="2">DUF3739 domain-containing protein</fullName>
    </recommendedName>
</protein>
<comment type="caution">
    <text evidence="3">The sequence shown here is derived from an EMBL/GenBank/DDBJ whole genome shotgun (WGS) entry which is preliminary data.</text>
</comment>
<evidence type="ECO:0000313" key="3">
    <source>
        <dbReference type="EMBL" id="GAA4322223.1"/>
    </source>
</evidence>
<dbReference type="Pfam" id="PF12545">
    <property type="entry name" value="DUF3739"/>
    <property type="match status" value="1"/>
</dbReference>
<gene>
    <name evidence="3" type="ORF">GCM10023144_02030</name>
</gene>
<dbReference type="Proteomes" id="UP001501671">
    <property type="component" value="Unassembled WGS sequence"/>
</dbReference>
<organism evidence="3 4">
    <name type="scientific">Pigmentiphaga soli</name>
    <dbReference type="NCBI Taxonomy" id="1007095"/>
    <lineage>
        <taxon>Bacteria</taxon>
        <taxon>Pseudomonadati</taxon>
        <taxon>Pseudomonadota</taxon>
        <taxon>Betaproteobacteria</taxon>
        <taxon>Burkholderiales</taxon>
        <taxon>Alcaligenaceae</taxon>
        <taxon>Pigmentiphaga</taxon>
    </lineage>
</organism>
<sequence length="219" mass="22423">MTTFGGGILAWSAEGDINAGRGSKTTLVYTSPKRVYDPVGNVKLSPQVPSTGAGIATLAPIPEVPPGDVDLVAPLDTIDAGEAGIRVSGNLNIFAQNVVNAANIDVKGKATGLPPLAVVNVGALTNASAAAAQATVAAQDVVRQERAAARQALPSVFTVRVLGFGPASEAPPPAAPPRKPADQAYYDPGSAFQFIGHGELTPAQTARLTERERRGLRGR</sequence>
<reference evidence="4" key="1">
    <citation type="journal article" date="2019" name="Int. J. Syst. Evol. Microbiol.">
        <title>The Global Catalogue of Microorganisms (GCM) 10K type strain sequencing project: providing services to taxonomists for standard genome sequencing and annotation.</title>
        <authorList>
            <consortium name="The Broad Institute Genomics Platform"/>
            <consortium name="The Broad Institute Genome Sequencing Center for Infectious Disease"/>
            <person name="Wu L."/>
            <person name="Ma J."/>
        </authorList>
    </citation>
    <scope>NUCLEOTIDE SEQUENCE [LARGE SCALE GENOMIC DNA]</scope>
    <source>
        <strain evidence="4">JCM 17666</strain>
    </source>
</reference>
<feature type="domain" description="DUF3739" evidence="2">
    <location>
        <begin position="5"/>
        <end position="114"/>
    </location>
</feature>
<name>A0ABP8GD73_9BURK</name>
<evidence type="ECO:0000313" key="4">
    <source>
        <dbReference type="Proteomes" id="UP001501671"/>
    </source>
</evidence>
<evidence type="ECO:0000256" key="1">
    <source>
        <dbReference type="SAM" id="MobiDB-lite"/>
    </source>
</evidence>